<evidence type="ECO:0000259" key="20">
    <source>
        <dbReference type="SMART" id="SM00482"/>
    </source>
</evidence>
<feature type="domain" description="5'-3' exonuclease" evidence="19">
    <location>
        <begin position="47"/>
        <end position="303"/>
    </location>
</feature>
<dbReference type="InterPro" id="IPR018320">
    <property type="entry name" value="DNA_polymerase_1"/>
</dbReference>
<keyword evidence="12 16" id="KW-0238">DNA-binding</keyword>
<reference evidence="21 22" key="1">
    <citation type="submission" date="2019-02" db="EMBL/GenBank/DDBJ databases">
        <title>Deep-cultivation of Planctomycetes and their phenomic and genomic characterization uncovers novel biology.</title>
        <authorList>
            <person name="Wiegand S."/>
            <person name="Jogler M."/>
            <person name="Boedeker C."/>
            <person name="Pinto D."/>
            <person name="Vollmers J."/>
            <person name="Rivas-Marin E."/>
            <person name="Kohn T."/>
            <person name="Peeters S.H."/>
            <person name="Heuer A."/>
            <person name="Rast P."/>
            <person name="Oberbeckmann S."/>
            <person name="Bunk B."/>
            <person name="Jeske O."/>
            <person name="Meyerdierks A."/>
            <person name="Storesund J.E."/>
            <person name="Kallscheuer N."/>
            <person name="Luecker S."/>
            <person name="Lage O.M."/>
            <person name="Pohl T."/>
            <person name="Merkel B.J."/>
            <person name="Hornburger P."/>
            <person name="Mueller R.-W."/>
            <person name="Bruemmer F."/>
            <person name="Labrenz M."/>
            <person name="Spormann A.M."/>
            <person name="Op den Camp H."/>
            <person name="Overmann J."/>
            <person name="Amann R."/>
            <person name="Jetten M.S.M."/>
            <person name="Mascher T."/>
            <person name="Medema M.H."/>
            <person name="Devos D.P."/>
            <person name="Kaster A.-K."/>
            <person name="Ovreas L."/>
            <person name="Rohde M."/>
            <person name="Galperin M.Y."/>
            <person name="Jogler C."/>
        </authorList>
    </citation>
    <scope>NUCLEOTIDE SEQUENCE [LARGE SCALE GENOMIC DNA]</scope>
    <source>
        <strain evidence="21 22">Pla85_3_4</strain>
    </source>
</reference>
<dbReference type="EMBL" id="CP036433">
    <property type="protein sequence ID" value="QDU94785.1"/>
    <property type="molecule type" value="Genomic_DNA"/>
</dbReference>
<dbReference type="InterPro" id="IPR029060">
    <property type="entry name" value="PIN-like_dom_sf"/>
</dbReference>
<proteinExistence type="inferred from homology"/>
<dbReference type="InterPro" id="IPR020046">
    <property type="entry name" value="5-3_exonucl_a-hlix_arch_N"/>
</dbReference>
<dbReference type="InterPro" id="IPR002298">
    <property type="entry name" value="DNA_polymerase_A"/>
</dbReference>
<dbReference type="NCBIfam" id="TIGR00593">
    <property type="entry name" value="pola"/>
    <property type="match status" value="1"/>
</dbReference>
<evidence type="ECO:0000259" key="19">
    <source>
        <dbReference type="SMART" id="SM00475"/>
    </source>
</evidence>
<dbReference type="EC" id="2.7.7.7" evidence="2 15"/>
<dbReference type="InterPro" id="IPR008918">
    <property type="entry name" value="HhH2"/>
</dbReference>
<dbReference type="Gene3D" id="3.40.50.1010">
    <property type="entry name" value="5'-nuclease"/>
    <property type="match status" value="1"/>
</dbReference>
<dbReference type="InterPro" id="IPR002562">
    <property type="entry name" value="3'-5'_exonuclease_dom"/>
</dbReference>
<evidence type="ECO:0000256" key="10">
    <source>
        <dbReference type="ARBA" id="ARBA00022839"/>
    </source>
</evidence>
<dbReference type="GO" id="GO:0003677">
    <property type="term" value="F:DNA binding"/>
    <property type="evidence" value="ECO:0007669"/>
    <property type="project" value="UniProtKB-UniRule"/>
</dbReference>
<dbReference type="CDD" id="cd06139">
    <property type="entry name" value="DNA_polA_I_Ecoli_like_exo"/>
    <property type="match status" value="1"/>
</dbReference>
<protein>
    <recommendedName>
        <fullName evidence="3 15">DNA polymerase I</fullName>
        <ecNumber evidence="2 15">2.7.7.7</ecNumber>
    </recommendedName>
</protein>
<feature type="domain" description="3'-5' exonuclease" evidence="18">
    <location>
        <begin position="346"/>
        <end position="531"/>
    </location>
</feature>
<keyword evidence="7" id="KW-0540">Nuclease</keyword>
<dbReference type="Gene3D" id="3.30.70.370">
    <property type="match status" value="1"/>
</dbReference>
<dbReference type="Gene3D" id="1.10.150.20">
    <property type="entry name" value="5' to 3' exonuclease, C-terminal subdomain"/>
    <property type="match status" value="2"/>
</dbReference>
<keyword evidence="6 16" id="KW-0235">DNA replication</keyword>
<evidence type="ECO:0000256" key="16">
    <source>
        <dbReference type="RuleBase" id="RU004460"/>
    </source>
</evidence>
<dbReference type="GO" id="GO:0006302">
    <property type="term" value="P:double-strand break repair"/>
    <property type="evidence" value="ECO:0007669"/>
    <property type="project" value="TreeGrafter"/>
</dbReference>
<dbReference type="Pfam" id="PF01367">
    <property type="entry name" value="5_3_exonuc"/>
    <property type="match status" value="1"/>
</dbReference>
<dbReference type="GO" id="GO:0008408">
    <property type="term" value="F:3'-5' exonuclease activity"/>
    <property type="evidence" value="ECO:0007669"/>
    <property type="project" value="UniProtKB-UniRule"/>
</dbReference>
<evidence type="ECO:0000256" key="3">
    <source>
        <dbReference type="ARBA" id="ARBA00020311"/>
    </source>
</evidence>
<dbReference type="Gene3D" id="1.20.1060.10">
    <property type="entry name" value="Taq DNA Polymerase, Chain T, domain 4"/>
    <property type="match status" value="1"/>
</dbReference>
<dbReference type="SMART" id="SM00474">
    <property type="entry name" value="35EXOc"/>
    <property type="match status" value="1"/>
</dbReference>
<dbReference type="RefSeq" id="WP_145053489.1">
    <property type="nucleotide sequence ID" value="NZ_CP036433.1"/>
</dbReference>
<keyword evidence="11 16" id="KW-0239">DNA-directed DNA polymerase</keyword>
<dbReference type="CDD" id="cd09859">
    <property type="entry name" value="PIN_53EXO"/>
    <property type="match status" value="1"/>
</dbReference>
<evidence type="ECO:0000256" key="5">
    <source>
        <dbReference type="ARBA" id="ARBA00022695"/>
    </source>
</evidence>
<evidence type="ECO:0000313" key="22">
    <source>
        <dbReference type="Proteomes" id="UP000317648"/>
    </source>
</evidence>
<dbReference type="Gene3D" id="3.30.420.10">
    <property type="entry name" value="Ribonuclease H-like superfamily/Ribonuclease H"/>
    <property type="match status" value="1"/>
</dbReference>
<comment type="catalytic activity">
    <reaction evidence="14 16">
        <text>DNA(n) + a 2'-deoxyribonucleoside 5'-triphosphate = DNA(n+1) + diphosphate</text>
        <dbReference type="Rhea" id="RHEA:22508"/>
        <dbReference type="Rhea" id="RHEA-COMP:17339"/>
        <dbReference type="Rhea" id="RHEA-COMP:17340"/>
        <dbReference type="ChEBI" id="CHEBI:33019"/>
        <dbReference type="ChEBI" id="CHEBI:61560"/>
        <dbReference type="ChEBI" id="CHEBI:173112"/>
        <dbReference type="EC" id="2.7.7.7"/>
    </reaction>
</comment>
<gene>
    <name evidence="16 21" type="primary">polA</name>
    <name evidence="21" type="ORF">Pla8534_25920</name>
</gene>
<evidence type="ECO:0000256" key="11">
    <source>
        <dbReference type="ARBA" id="ARBA00022932"/>
    </source>
</evidence>
<keyword evidence="9 16" id="KW-0378">Hydrolase</keyword>
<dbReference type="PANTHER" id="PTHR10133">
    <property type="entry name" value="DNA POLYMERASE I"/>
    <property type="match status" value="1"/>
</dbReference>
<dbReference type="Pfam" id="PF00476">
    <property type="entry name" value="DNA_pol_A"/>
    <property type="match status" value="1"/>
</dbReference>
<dbReference type="InterPro" id="IPR020045">
    <property type="entry name" value="DNA_polI_H3TH"/>
</dbReference>
<dbReference type="PRINTS" id="PR00868">
    <property type="entry name" value="DNAPOLI"/>
</dbReference>
<dbReference type="FunFam" id="1.10.150.20:FF:000003">
    <property type="entry name" value="DNA polymerase I"/>
    <property type="match status" value="1"/>
</dbReference>
<name>A0A518DSG9_9BACT</name>
<keyword evidence="4 16" id="KW-0808">Transferase</keyword>
<dbReference type="InterPro" id="IPR012337">
    <property type="entry name" value="RNaseH-like_sf"/>
</dbReference>
<dbReference type="FunFam" id="1.20.1060.10:FF:000001">
    <property type="entry name" value="DNA polymerase I"/>
    <property type="match status" value="1"/>
</dbReference>
<dbReference type="InterPro" id="IPR002421">
    <property type="entry name" value="5-3_exonuclease"/>
</dbReference>
<dbReference type="Pfam" id="PF02739">
    <property type="entry name" value="5_3_exonuc_N"/>
    <property type="match status" value="1"/>
</dbReference>
<dbReference type="NCBIfam" id="NF004397">
    <property type="entry name" value="PRK05755.1"/>
    <property type="match status" value="1"/>
</dbReference>
<evidence type="ECO:0000256" key="15">
    <source>
        <dbReference type="NCBIfam" id="TIGR00593"/>
    </source>
</evidence>
<comment type="function">
    <text evidence="16">In addition to polymerase activity, this DNA polymerase exhibits 3'-5' and 5'-3' exonuclease activity.</text>
</comment>
<dbReference type="CDD" id="cd09898">
    <property type="entry name" value="H3TH_53EXO"/>
    <property type="match status" value="1"/>
</dbReference>
<dbReference type="InterPro" id="IPR036397">
    <property type="entry name" value="RNaseH_sf"/>
</dbReference>
<evidence type="ECO:0000256" key="8">
    <source>
        <dbReference type="ARBA" id="ARBA00022763"/>
    </source>
</evidence>
<dbReference type="InterPro" id="IPR001098">
    <property type="entry name" value="DNA-dir_DNA_pol_A_palm_dom"/>
</dbReference>
<sequence length="948" mass="105944">MADSQGRLAGFEEFEKPQPPEAAEPAAEREQAPLPVDAQGQVTSLEGRTVYVIDSHSLIYQVFHALPPMSSPSGQPVGAVNGFTRDVLDLLENHKPDFLICAFDHSDDTFRHEFYPEYKGTRDPMPDDLRPQIGEIRKLLMAMDVAILDLPRYEADDLLATIADRTEKLGGTCVVVSSDKDCRQLISDRVKIYNIRKNQFYDADALLKDWGVRPDQVVDFQALVGDSVDNVPGIALIGPKIAKELLEKYDTLDGVLDHASEVSGAKRRENLMNGRQAAEMSRRLVELDRNAPIEIDWEACRIRPFDRKQALDLCQTHGFRRLGERIGALNFATTVEPPTVEWTTDYQTVTSLEQLQSLVQEMQQQKHVAIDTETTSPMPRWAEIVGYSFAWKPGQAYYAPVRAPQGDPQLDPEGALEILRPFFENDQVAKIGQNLKYEMIVLRNVGVELRGVAFDTMVADYLLDAGQRNHNLDDLAMRRLNYKTTKISELIGTGKKQKKMNEVPVELITPYASQDADVPLRLFPLLHSELAADDLASLYDDLEIPLITVLAELEFNGIRVDVDLLGELSKKHGKRLLELEKEIYEMAGRKFNIDSPKQLGELLFQELGLPVLKKTKTGPSTDVDTLQQLAIQHPLPAQVIAYRQSAKLKSTYVDALPLLVHPETGRVHTSFMQDVAATGRLSSKDPNLQNIPVRTEEGREIRSAFIPGTPGWSLVAADYSQIELRVLAHFSGDAAMLEAFANAEDIHTRVAAEVYETPPDEVTSDMRRAAKAINFGIIYGQTAFGLAKSLGIDKGLAADFIDAYFARYPGVEEFLEKVLADARKKGYVTTILGRRRLVEGIRAANQRNARNRTFPERIAINTVIQGSAADLIKLAMIQVYRRLKESGMQARMLLQIHDELVFEAPPEEIASLCEMVRTEMTSVGELRTALCVDIKTGANWSACEPWLP</sequence>
<dbReference type="SUPFAM" id="SSF47807">
    <property type="entry name" value="5' to 3' exonuclease, C-terminal subdomain"/>
    <property type="match status" value="1"/>
</dbReference>
<dbReference type="GO" id="GO:0003887">
    <property type="term" value="F:DNA-directed DNA polymerase activity"/>
    <property type="evidence" value="ECO:0007669"/>
    <property type="project" value="UniProtKB-UniRule"/>
</dbReference>
<evidence type="ECO:0000256" key="2">
    <source>
        <dbReference type="ARBA" id="ARBA00012417"/>
    </source>
</evidence>
<keyword evidence="22" id="KW-1185">Reference proteome</keyword>
<dbReference type="InterPro" id="IPR036279">
    <property type="entry name" value="5-3_exonuclease_C_sf"/>
</dbReference>
<evidence type="ECO:0000256" key="12">
    <source>
        <dbReference type="ARBA" id="ARBA00023125"/>
    </source>
</evidence>
<organism evidence="21 22">
    <name type="scientific">Lignipirellula cremea</name>
    <dbReference type="NCBI Taxonomy" id="2528010"/>
    <lineage>
        <taxon>Bacteria</taxon>
        <taxon>Pseudomonadati</taxon>
        <taxon>Planctomycetota</taxon>
        <taxon>Planctomycetia</taxon>
        <taxon>Pirellulales</taxon>
        <taxon>Pirellulaceae</taxon>
        <taxon>Lignipirellula</taxon>
    </lineage>
</organism>
<keyword evidence="13 16" id="KW-0234">DNA repair</keyword>
<dbReference type="Proteomes" id="UP000317648">
    <property type="component" value="Chromosome"/>
</dbReference>
<dbReference type="InterPro" id="IPR043502">
    <property type="entry name" value="DNA/RNA_pol_sf"/>
</dbReference>
<dbReference type="Pfam" id="PF01612">
    <property type="entry name" value="DNA_pol_A_exo1"/>
    <property type="match status" value="1"/>
</dbReference>
<dbReference type="SUPFAM" id="SSF53098">
    <property type="entry name" value="Ribonuclease H-like"/>
    <property type="match status" value="1"/>
</dbReference>
<keyword evidence="10 16" id="KW-0269">Exonuclease</keyword>
<dbReference type="FunFam" id="1.10.150.20:FF:000002">
    <property type="entry name" value="DNA polymerase I"/>
    <property type="match status" value="1"/>
</dbReference>
<dbReference type="PANTHER" id="PTHR10133:SF27">
    <property type="entry name" value="DNA POLYMERASE NU"/>
    <property type="match status" value="1"/>
</dbReference>
<evidence type="ECO:0000256" key="9">
    <source>
        <dbReference type="ARBA" id="ARBA00022801"/>
    </source>
</evidence>
<dbReference type="SMART" id="SM00475">
    <property type="entry name" value="53EXOc"/>
    <property type="match status" value="1"/>
</dbReference>
<comment type="similarity">
    <text evidence="1 16">Belongs to the DNA polymerase type-A family.</text>
</comment>
<evidence type="ECO:0000313" key="21">
    <source>
        <dbReference type="EMBL" id="QDU94785.1"/>
    </source>
</evidence>
<evidence type="ECO:0000256" key="7">
    <source>
        <dbReference type="ARBA" id="ARBA00022722"/>
    </source>
</evidence>
<evidence type="ECO:0000256" key="13">
    <source>
        <dbReference type="ARBA" id="ARBA00023204"/>
    </source>
</evidence>
<evidence type="ECO:0000256" key="14">
    <source>
        <dbReference type="ARBA" id="ARBA00049244"/>
    </source>
</evidence>
<dbReference type="GO" id="GO:0006261">
    <property type="term" value="P:DNA-templated DNA replication"/>
    <property type="evidence" value="ECO:0007669"/>
    <property type="project" value="UniProtKB-UniRule"/>
</dbReference>
<dbReference type="SUPFAM" id="SSF56672">
    <property type="entry name" value="DNA/RNA polymerases"/>
    <property type="match status" value="1"/>
</dbReference>
<evidence type="ECO:0000256" key="17">
    <source>
        <dbReference type="SAM" id="MobiDB-lite"/>
    </source>
</evidence>
<feature type="region of interest" description="Disordered" evidence="17">
    <location>
        <begin position="1"/>
        <end position="40"/>
    </location>
</feature>
<feature type="domain" description="DNA-directed DNA polymerase family A palm" evidence="20">
    <location>
        <begin position="698"/>
        <end position="908"/>
    </location>
</feature>
<evidence type="ECO:0000259" key="18">
    <source>
        <dbReference type="SMART" id="SM00474"/>
    </source>
</evidence>
<keyword evidence="5 16" id="KW-0548">Nucleotidyltransferase</keyword>
<dbReference type="CDD" id="cd08637">
    <property type="entry name" value="DNA_pol_A_pol_I_C"/>
    <property type="match status" value="1"/>
</dbReference>
<dbReference type="SMART" id="SM00279">
    <property type="entry name" value="HhH2"/>
    <property type="match status" value="1"/>
</dbReference>
<accession>A0A518DSG9</accession>
<keyword evidence="8 16" id="KW-0227">DNA damage</keyword>
<dbReference type="AlphaFoldDB" id="A0A518DSG9"/>
<evidence type="ECO:0000256" key="4">
    <source>
        <dbReference type="ARBA" id="ARBA00022679"/>
    </source>
</evidence>
<dbReference type="SMART" id="SM00482">
    <property type="entry name" value="POLAc"/>
    <property type="match status" value="1"/>
</dbReference>
<dbReference type="KEGG" id="lcre:Pla8534_25920"/>
<dbReference type="SUPFAM" id="SSF88723">
    <property type="entry name" value="PIN domain-like"/>
    <property type="match status" value="1"/>
</dbReference>
<evidence type="ECO:0000256" key="6">
    <source>
        <dbReference type="ARBA" id="ARBA00022705"/>
    </source>
</evidence>
<dbReference type="GO" id="GO:0008409">
    <property type="term" value="F:5'-3' exonuclease activity"/>
    <property type="evidence" value="ECO:0007669"/>
    <property type="project" value="UniProtKB-UniRule"/>
</dbReference>
<evidence type="ECO:0000256" key="1">
    <source>
        <dbReference type="ARBA" id="ARBA00007705"/>
    </source>
</evidence>
<dbReference type="OrthoDB" id="9806424at2"/>